<accession>A0A6V7QE10</accession>
<dbReference type="PANTHER" id="PTHR10668">
    <property type="entry name" value="PHYTOENE DEHYDROGENASE"/>
    <property type="match status" value="1"/>
</dbReference>
<comment type="subunit">
    <text evidence="4">Interacts with COX5B; this interaction may contribute to localize PYROXD2 to the inner face of the inner mitochondrial membrane.</text>
</comment>
<protein>
    <recommendedName>
        <fullName evidence="5">Pyridine nucleotide-disulfide oxidoreductase domain-containing protein 2</fullName>
    </recommendedName>
</protein>
<sequence length="595" mass="64713">MATLLLTRRFASSSSSSSSVARRKWDAVVVGGGHNGLVAAAYLARSGLSVALLEKRHLLGGAAVSEELVPGFLFSRCSYLLSLLRPSLIRELELERHGLRLLRRSPSSFTPCLDGRYLLLGPDAELNHSEIAKFSKKDALAYPRYENQLEKFCKFMDFLLDSPPPEIRHEAPSVVDGMKDMLHKSAFWSRCLQHVLSLGQKDMIDLVLCNHSFGRDFLDLLLSPASKVLSNWFETEVLKATLATDAVIGSMATVHTPGSGYVLLHHVMGETGGERGVWSYDLIGKPNNKGLTCCRYVEGGMGSVSLAISKAAREAGVHIMTNAEVAQVIVDENSGAVKGVVLADGTEVHSSVVLSNATPYRTFVELVPPNLLPEDFISSINNLDYSSGTTKINLAVDRLPQFQCCKGNHLETGPQHVGTIHIGSESMEEIDEAYRDALTGVPSKRPLIEMTIPSVLDRTISPPGQHVINLFVQYTPYKLAEGSWHDSNIRESFAQRCFSLIDEYAPGFSSSIIGYDMLTPPDLERVIGLTGGNIFHGSMGLDSLFLLRPVKGWSDYRTPLKGLYLCGSGAHPGGGVMGAPGRNAASVVIQDMNKV</sequence>
<feature type="domain" description="Amine oxidase" evidence="6">
    <location>
        <begin position="36"/>
        <end position="400"/>
    </location>
</feature>
<evidence type="ECO:0000256" key="4">
    <source>
        <dbReference type="ARBA" id="ARBA00038825"/>
    </source>
</evidence>
<dbReference type="Gene3D" id="3.50.50.60">
    <property type="entry name" value="FAD/NAD(P)-binding domain"/>
    <property type="match status" value="2"/>
</dbReference>
<dbReference type="SUPFAM" id="SSF51905">
    <property type="entry name" value="FAD/NAD(P)-binding domain"/>
    <property type="match status" value="1"/>
</dbReference>
<proteinExistence type="inferred from homology"/>
<dbReference type="InterPro" id="IPR002937">
    <property type="entry name" value="Amino_oxidase"/>
</dbReference>
<dbReference type="EMBL" id="LR862135">
    <property type="protein sequence ID" value="CAD1841434.1"/>
    <property type="molecule type" value="Genomic_DNA"/>
</dbReference>
<dbReference type="InterPro" id="IPR036188">
    <property type="entry name" value="FAD/NAD-bd_sf"/>
</dbReference>
<dbReference type="Pfam" id="PF01593">
    <property type="entry name" value="Amino_oxidase"/>
    <property type="match status" value="1"/>
</dbReference>
<dbReference type="AlphaFoldDB" id="A0A6V7QE10"/>
<organism evidence="7">
    <name type="scientific">Ananas comosus var. bracteatus</name>
    <name type="common">red pineapple</name>
    <dbReference type="NCBI Taxonomy" id="296719"/>
    <lineage>
        <taxon>Eukaryota</taxon>
        <taxon>Viridiplantae</taxon>
        <taxon>Streptophyta</taxon>
        <taxon>Embryophyta</taxon>
        <taxon>Tracheophyta</taxon>
        <taxon>Spermatophyta</taxon>
        <taxon>Magnoliopsida</taxon>
        <taxon>Liliopsida</taxon>
        <taxon>Poales</taxon>
        <taxon>Bromeliaceae</taxon>
        <taxon>Bromelioideae</taxon>
        <taxon>Ananas</taxon>
    </lineage>
</organism>
<dbReference type="GO" id="GO:0016491">
    <property type="term" value="F:oxidoreductase activity"/>
    <property type="evidence" value="ECO:0007669"/>
    <property type="project" value="InterPro"/>
</dbReference>
<evidence type="ECO:0000256" key="5">
    <source>
        <dbReference type="ARBA" id="ARBA00040298"/>
    </source>
</evidence>
<dbReference type="PANTHER" id="PTHR10668:SF103">
    <property type="entry name" value="PYRIDINE NUCLEOTIDE-DISULFIDE OXIDOREDUCTASE DOMAIN-CONTAINING PROTEIN 2"/>
    <property type="match status" value="1"/>
</dbReference>
<evidence type="ECO:0000256" key="2">
    <source>
        <dbReference type="ARBA" id="ARBA00006046"/>
    </source>
</evidence>
<comment type="similarity">
    <text evidence="2">Belongs to the carotenoid/retinoid oxidoreductase family.</text>
</comment>
<comment type="subcellular location">
    <subcellularLocation>
        <location evidence="1">Mitochondrion matrix</location>
    </subcellularLocation>
</comment>
<dbReference type="GO" id="GO:0005759">
    <property type="term" value="C:mitochondrial matrix"/>
    <property type="evidence" value="ECO:0007669"/>
    <property type="project" value="UniProtKB-SubCell"/>
</dbReference>
<reference evidence="7" key="1">
    <citation type="submission" date="2020-07" db="EMBL/GenBank/DDBJ databases">
        <authorList>
            <person name="Lin J."/>
        </authorList>
    </citation>
    <scope>NUCLEOTIDE SEQUENCE</scope>
</reference>
<evidence type="ECO:0000256" key="1">
    <source>
        <dbReference type="ARBA" id="ARBA00004305"/>
    </source>
</evidence>
<comment type="function">
    <text evidence="3">Probable oxidoreductase that may play a role as regulator of mitochondrial function.</text>
</comment>
<name>A0A6V7QE10_ANACO</name>
<evidence type="ECO:0000256" key="3">
    <source>
        <dbReference type="ARBA" id="ARBA00037217"/>
    </source>
</evidence>
<dbReference type="GO" id="GO:0050660">
    <property type="term" value="F:flavin adenine dinucleotide binding"/>
    <property type="evidence" value="ECO:0007669"/>
    <property type="project" value="UniProtKB-ARBA"/>
</dbReference>
<evidence type="ECO:0000313" key="7">
    <source>
        <dbReference type="EMBL" id="CAD1841434.1"/>
    </source>
</evidence>
<evidence type="ECO:0000259" key="6">
    <source>
        <dbReference type="Pfam" id="PF01593"/>
    </source>
</evidence>
<gene>
    <name evidence="7" type="ORF">CB5_LOCUS24645</name>
</gene>